<organism evidence="3 4">
    <name type="scientific">Glycomyces luteolus</name>
    <dbReference type="NCBI Taxonomy" id="2670330"/>
    <lineage>
        <taxon>Bacteria</taxon>
        <taxon>Bacillati</taxon>
        <taxon>Actinomycetota</taxon>
        <taxon>Actinomycetes</taxon>
        <taxon>Glycomycetales</taxon>
        <taxon>Glycomycetaceae</taxon>
        <taxon>Glycomyces</taxon>
    </lineage>
</organism>
<accession>A0A9X3SR44</accession>
<dbReference type="EMBL" id="JAPZVP010000011">
    <property type="protein sequence ID" value="MDA1360896.1"/>
    <property type="molecule type" value="Genomic_DNA"/>
</dbReference>
<reference evidence="3" key="1">
    <citation type="submission" date="2022-12" db="EMBL/GenBank/DDBJ databases">
        <title>Gycomyces niveus sp.nov.,a novel actinomycete isolated from soil in Shouguan.</title>
        <authorList>
            <person name="Yang X."/>
        </authorList>
    </citation>
    <scope>NUCLEOTIDE SEQUENCE</scope>
    <source>
        <strain evidence="3">NEAU-A15</strain>
    </source>
</reference>
<dbReference type="Gene3D" id="3.40.50.620">
    <property type="entry name" value="HUPs"/>
    <property type="match status" value="1"/>
</dbReference>
<evidence type="ECO:0000313" key="4">
    <source>
        <dbReference type="Proteomes" id="UP001146067"/>
    </source>
</evidence>
<comment type="caution">
    <text evidence="3">The sequence shown here is derived from an EMBL/GenBank/DDBJ whole genome shotgun (WGS) entry which is preliminary data.</text>
</comment>
<keyword evidence="4" id="KW-1185">Reference proteome</keyword>
<dbReference type="PANTHER" id="PTHR46553">
    <property type="entry name" value="ADENINE NUCLEOTIDE ALPHA HYDROLASES-LIKE SUPERFAMILY PROTEIN"/>
    <property type="match status" value="1"/>
</dbReference>
<comment type="similarity">
    <text evidence="1">Belongs to the universal stress protein A family.</text>
</comment>
<dbReference type="AlphaFoldDB" id="A0A9X3SR44"/>
<dbReference type="PRINTS" id="PR01438">
    <property type="entry name" value="UNVRSLSTRESS"/>
</dbReference>
<feature type="domain" description="UspA" evidence="2">
    <location>
        <begin position="9"/>
        <end position="143"/>
    </location>
</feature>
<proteinExistence type="inferred from homology"/>
<evidence type="ECO:0000256" key="1">
    <source>
        <dbReference type="ARBA" id="ARBA00008791"/>
    </source>
</evidence>
<protein>
    <submittedName>
        <fullName evidence="3">Universal stress protein</fullName>
    </submittedName>
</protein>
<dbReference type="InterPro" id="IPR006015">
    <property type="entry name" value="Universal_stress_UspA"/>
</dbReference>
<dbReference type="SUPFAM" id="SSF52402">
    <property type="entry name" value="Adenine nucleotide alpha hydrolases-like"/>
    <property type="match status" value="1"/>
</dbReference>
<gene>
    <name evidence="3" type="ORF">O1R50_14795</name>
</gene>
<dbReference type="InterPro" id="IPR014729">
    <property type="entry name" value="Rossmann-like_a/b/a_fold"/>
</dbReference>
<evidence type="ECO:0000259" key="2">
    <source>
        <dbReference type="Pfam" id="PF00582"/>
    </source>
</evidence>
<name>A0A9X3SR44_9ACTN</name>
<dbReference type="Proteomes" id="UP001146067">
    <property type="component" value="Unassembled WGS sequence"/>
</dbReference>
<dbReference type="PANTHER" id="PTHR46553:SF3">
    <property type="entry name" value="ADENINE NUCLEOTIDE ALPHA HYDROLASES-LIKE SUPERFAMILY PROTEIN"/>
    <property type="match status" value="1"/>
</dbReference>
<dbReference type="CDD" id="cd00293">
    <property type="entry name" value="USP-like"/>
    <property type="match status" value="1"/>
</dbReference>
<evidence type="ECO:0000313" key="3">
    <source>
        <dbReference type="EMBL" id="MDA1360896.1"/>
    </source>
</evidence>
<sequence length="152" mass="15940">MSRGVRHGRIVVGVDGSPSSVQALRWALDQAELTGAAVHAVSAWEAHGGQGGNARVYPDDVPAERAAVRLSEAIGEAATGRASVEVSHKIVEGHPADVLIEAARTADILVMGNRGHGRFTGALVGSVTHRCIQHASCPVVVIRAEESDDERR</sequence>
<dbReference type="InterPro" id="IPR006016">
    <property type="entry name" value="UspA"/>
</dbReference>
<dbReference type="RefSeq" id="WP_270110856.1">
    <property type="nucleotide sequence ID" value="NZ_JAPZVP010000011.1"/>
</dbReference>
<dbReference type="Pfam" id="PF00582">
    <property type="entry name" value="Usp"/>
    <property type="match status" value="1"/>
</dbReference>